<feature type="region of interest" description="Disordered" evidence="1">
    <location>
        <begin position="1"/>
        <end position="92"/>
    </location>
</feature>
<reference evidence="2" key="1">
    <citation type="submission" date="2018-02" db="EMBL/GenBank/DDBJ databases">
        <authorList>
            <person name="Cohen D.B."/>
            <person name="Kent A.D."/>
        </authorList>
    </citation>
    <scope>NUCLEOTIDE SEQUENCE</scope>
</reference>
<name>A0A2N9FEG9_FAGSY</name>
<sequence>MVNDQKKTIHRNISQGPENVEESWSSTPPSGPRRVVQQSTANSVTKKRSAAAPAATNDEGSDEEDEARLKRPRDLPWPPKSVPSEAGNDEKPIGYFLYPLVTVDLSTNQSTAAPSGTKNDNQA</sequence>
<gene>
    <name evidence="2" type="ORF">FSB_LOCUS13387</name>
</gene>
<organism evidence="2">
    <name type="scientific">Fagus sylvatica</name>
    <name type="common">Beechnut</name>
    <dbReference type="NCBI Taxonomy" id="28930"/>
    <lineage>
        <taxon>Eukaryota</taxon>
        <taxon>Viridiplantae</taxon>
        <taxon>Streptophyta</taxon>
        <taxon>Embryophyta</taxon>
        <taxon>Tracheophyta</taxon>
        <taxon>Spermatophyta</taxon>
        <taxon>Magnoliopsida</taxon>
        <taxon>eudicotyledons</taxon>
        <taxon>Gunneridae</taxon>
        <taxon>Pentapetalae</taxon>
        <taxon>rosids</taxon>
        <taxon>fabids</taxon>
        <taxon>Fagales</taxon>
        <taxon>Fagaceae</taxon>
        <taxon>Fagus</taxon>
    </lineage>
</organism>
<proteinExistence type="predicted"/>
<evidence type="ECO:0000256" key="1">
    <source>
        <dbReference type="SAM" id="MobiDB-lite"/>
    </source>
</evidence>
<feature type="compositionally biased region" description="Polar residues" evidence="1">
    <location>
        <begin position="11"/>
        <end position="28"/>
    </location>
</feature>
<dbReference type="EMBL" id="OIVN01000781">
    <property type="protein sequence ID" value="SPC85505.1"/>
    <property type="molecule type" value="Genomic_DNA"/>
</dbReference>
<protein>
    <submittedName>
        <fullName evidence="2">Uncharacterized protein</fullName>
    </submittedName>
</protein>
<dbReference type="AlphaFoldDB" id="A0A2N9FEG9"/>
<accession>A0A2N9FEG9</accession>
<evidence type="ECO:0000313" key="2">
    <source>
        <dbReference type="EMBL" id="SPC85505.1"/>
    </source>
</evidence>